<dbReference type="Pfam" id="PF10574">
    <property type="entry name" value="UPF0552"/>
    <property type="match status" value="1"/>
</dbReference>
<dbReference type="GO" id="GO:0051126">
    <property type="term" value="P:negative regulation of actin nucleation"/>
    <property type="evidence" value="ECO:0007669"/>
    <property type="project" value="InterPro"/>
</dbReference>
<evidence type="ECO:0000256" key="2">
    <source>
        <dbReference type="ARBA" id="ARBA00019314"/>
    </source>
</evidence>
<dbReference type="PANTHER" id="PTHR31199">
    <property type="entry name" value="ARPIN"/>
    <property type="match status" value="1"/>
</dbReference>
<comment type="similarity">
    <text evidence="1">Belongs to the Arpin family.</text>
</comment>
<evidence type="ECO:0000313" key="4">
    <source>
        <dbReference type="EMBL" id="CEK75830.1"/>
    </source>
</evidence>
<evidence type="ECO:0000256" key="1">
    <source>
        <dbReference type="ARBA" id="ARBA00008453"/>
    </source>
</evidence>
<dbReference type="PANTHER" id="PTHR31199:SF1">
    <property type="entry name" value="ARPIN"/>
    <property type="match status" value="1"/>
</dbReference>
<evidence type="ECO:0000256" key="3">
    <source>
        <dbReference type="SAM" id="MobiDB-lite"/>
    </source>
</evidence>
<proteinExistence type="inferred from homology"/>
<reference evidence="4" key="1">
    <citation type="submission" date="2014-12" db="EMBL/GenBank/DDBJ databases">
        <title>Insight into the proteome of Arion vulgaris.</title>
        <authorList>
            <person name="Aradska J."/>
            <person name="Bulat T."/>
            <person name="Smidak R."/>
            <person name="Sarate P."/>
            <person name="Gangsoo J."/>
            <person name="Sialana F."/>
            <person name="Bilban M."/>
            <person name="Lubec G."/>
        </authorList>
    </citation>
    <scope>NUCLEOTIDE SEQUENCE</scope>
    <source>
        <tissue evidence="4">Skin</tissue>
    </source>
</reference>
<feature type="region of interest" description="Disordered" evidence="3">
    <location>
        <begin position="215"/>
        <end position="236"/>
    </location>
</feature>
<accession>A0A0B7A763</accession>
<dbReference type="InterPro" id="IPR018889">
    <property type="entry name" value="Arpin"/>
</dbReference>
<name>A0A0B7A763_9EUPU</name>
<dbReference type="EMBL" id="HACG01028965">
    <property type="protein sequence ID" value="CEK75830.1"/>
    <property type="molecule type" value="Transcribed_RNA"/>
</dbReference>
<sequence>MSRVYDNKPLANLPVHNVKWNGTWNHNEWTNAKKEQSGVIFEGKVLSQARISITSLPESAAPKARYYLLFTKITKAHRRKFDANLTEVEPNFSETSKVSTGHLNSSYEVKAKGKTDKLSVEEVKTLITNAKVSTMISEIVEKFSEEDVTLLMREEDRNKLELFNDVLVRVKTAGNNPFVESLIIRDDMNSATAGNFVGDDKVGGNWTNKIMAVKSSLGEEGSSKEKSEIGDDEWDD</sequence>
<dbReference type="AlphaFoldDB" id="A0A0B7A763"/>
<gene>
    <name evidence="4" type="primary">ORF97216</name>
</gene>
<organism evidence="4">
    <name type="scientific">Arion vulgaris</name>
    <dbReference type="NCBI Taxonomy" id="1028688"/>
    <lineage>
        <taxon>Eukaryota</taxon>
        <taxon>Metazoa</taxon>
        <taxon>Spiralia</taxon>
        <taxon>Lophotrochozoa</taxon>
        <taxon>Mollusca</taxon>
        <taxon>Gastropoda</taxon>
        <taxon>Heterobranchia</taxon>
        <taxon>Euthyneura</taxon>
        <taxon>Panpulmonata</taxon>
        <taxon>Eupulmonata</taxon>
        <taxon>Stylommatophora</taxon>
        <taxon>Helicina</taxon>
        <taxon>Arionoidea</taxon>
        <taxon>Arionidae</taxon>
        <taxon>Arion</taxon>
    </lineage>
</organism>
<protein>
    <recommendedName>
        <fullName evidence="2">Arpin</fullName>
    </recommendedName>
</protein>